<comment type="similarity">
    <text evidence="1 5">Belongs to the transferase hexapeptide repeat family.</text>
</comment>
<reference evidence="7" key="2">
    <citation type="journal article" date="2021" name="PeerJ">
        <title>Extensive microbial diversity within the chicken gut microbiome revealed by metagenomics and culture.</title>
        <authorList>
            <person name="Gilroy R."/>
            <person name="Ravi A."/>
            <person name="Getino M."/>
            <person name="Pursley I."/>
            <person name="Horton D.L."/>
            <person name="Alikhan N.F."/>
            <person name="Baker D."/>
            <person name="Gharbi K."/>
            <person name="Hall N."/>
            <person name="Watson M."/>
            <person name="Adriaenssens E.M."/>
            <person name="Foster-Nyarko E."/>
            <person name="Jarju S."/>
            <person name="Secka A."/>
            <person name="Antonio M."/>
            <person name="Oren A."/>
            <person name="Chaudhuri R.R."/>
            <person name="La Ragione R."/>
            <person name="Hildebrand F."/>
            <person name="Pallen M.J."/>
        </authorList>
    </citation>
    <scope>NUCLEOTIDE SEQUENCE</scope>
    <source>
        <strain evidence="7">10532</strain>
    </source>
</reference>
<evidence type="ECO:0000313" key="7">
    <source>
        <dbReference type="EMBL" id="MBO8456599.1"/>
    </source>
</evidence>
<dbReference type="CDD" id="cd03357">
    <property type="entry name" value="LbH_MAT_GAT"/>
    <property type="match status" value="1"/>
</dbReference>
<evidence type="ECO:0000256" key="4">
    <source>
        <dbReference type="ARBA" id="ARBA00023315"/>
    </source>
</evidence>
<dbReference type="GO" id="GO:0008870">
    <property type="term" value="F:galactoside O-acetyltransferase activity"/>
    <property type="evidence" value="ECO:0007669"/>
    <property type="project" value="TreeGrafter"/>
</dbReference>
<proteinExistence type="inferred from homology"/>
<dbReference type="InterPro" id="IPR024688">
    <property type="entry name" value="Mac_dom"/>
</dbReference>
<organism evidence="7 8">
    <name type="scientific">Candidatus Gallitreponema excrementavium</name>
    <dbReference type="NCBI Taxonomy" id="2840840"/>
    <lineage>
        <taxon>Bacteria</taxon>
        <taxon>Pseudomonadati</taxon>
        <taxon>Spirochaetota</taxon>
        <taxon>Spirochaetia</taxon>
        <taxon>Spirochaetales</taxon>
        <taxon>Candidatus Gallitreponema</taxon>
    </lineage>
</organism>
<keyword evidence="3" id="KW-0677">Repeat</keyword>
<reference evidence="7" key="1">
    <citation type="submission" date="2020-10" db="EMBL/GenBank/DDBJ databases">
        <authorList>
            <person name="Gilroy R."/>
        </authorList>
    </citation>
    <scope>NUCLEOTIDE SEQUENCE</scope>
    <source>
        <strain evidence="7">10532</strain>
    </source>
</reference>
<dbReference type="EC" id="2.3.1.-" evidence="5"/>
<dbReference type="InterPro" id="IPR039369">
    <property type="entry name" value="LacA-like"/>
</dbReference>
<evidence type="ECO:0000256" key="2">
    <source>
        <dbReference type="ARBA" id="ARBA00022679"/>
    </source>
</evidence>
<dbReference type="AlphaFoldDB" id="A0A9D9HMJ2"/>
<dbReference type="SMART" id="SM01266">
    <property type="entry name" value="Mac"/>
    <property type="match status" value="1"/>
</dbReference>
<keyword evidence="4 5" id="KW-0012">Acyltransferase</keyword>
<dbReference type="Gene3D" id="2.160.10.10">
    <property type="entry name" value="Hexapeptide repeat proteins"/>
    <property type="match status" value="1"/>
</dbReference>
<keyword evidence="2 5" id="KW-0808">Transferase</keyword>
<evidence type="ECO:0000256" key="1">
    <source>
        <dbReference type="ARBA" id="ARBA00007274"/>
    </source>
</evidence>
<evidence type="ECO:0000259" key="6">
    <source>
        <dbReference type="SMART" id="SM01266"/>
    </source>
</evidence>
<dbReference type="PANTHER" id="PTHR43017:SF1">
    <property type="entry name" value="ACETYLTRANSFERASE YJL218W-RELATED"/>
    <property type="match status" value="1"/>
</dbReference>
<dbReference type="InterPro" id="IPR011004">
    <property type="entry name" value="Trimer_LpxA-like_sf"/>
</dbReference>
<evidence type="ECO:0000256" key="5">
    <source>
        <dbReference type="RuleBase" id="RU367021"/>
    </source>
</evidence>
<sequence>MTEREKMGQGLLYDANYDTELLKARENCKDLCFSFNQLKPSQISEQEKLIRRLFGKTGKRFYITAPFWCDYGCNIEIGENFYTNHNCIILDGAKVTFGDNVFIAPNCVFSTAGHPLDPEQRNQGLEFAYPITIGDNVWFGASVTVLPGVKIGSNTVIGAGSIVNRDIPDGVIAVGNPCRVLRKITEEDKKKYWRNKNEI</sequence>
<dbReference type="Pfam" id="PF00132">
    <property type="entry name" value="Hexapep"/>
    <property type="match status" value="1"/>
</dbReference>
<dbReference type="Pfam" id="PF12464">
    <property type="entry name" value="Mac"/>
    <property type="match status" value="1"/>
</dbReference>
<dbReference type="Proteomes" id="UP000823638">
    <property type="component" value="Unassembled WGS sequence"/>
</dbReference>
<dbReference type="FunFam" id="2.160.10.10:FF:000008">
    <property type="entry name" value="Maltose O-acetyltransferase"/>
    <property type="match status" value="1"/>
</dbReference>
<gene>
    <name evidence="7" type="ORF">IAA81_00030</name>
</gene>
<name>A0A9D9HMJ2_9SPIR</name>
<dbReference type="PANTHER" id="PTHR43017">
    <property type="entry name" value="GALACTOSIDE O-ACETYLTRANSFERASE"/>
    <property type="match status" value="1"/>
</dbReference>
<feature type="domain" description="Maltose/galactoside acetyltransferase" evidence="6">
    <location>
        <begin position="4"/>
        <end position="59"/>
    </location>
</feature>
<evidence type="ECO:0000313" key="8">
    <source>
        <dbReference type="Proteomes" id="UP000823638"/>
    </source>
</evidence>
<protein>
    <recommendedName>
        <fullName evidence="5">Acetyltransferase</fullName>
        <ecNumber evidence="5">2.3.1.-</ecNumber>
    </recommendedName>
</protein>
<dbReference type="SUPFAM" id="SSF51161">
    <property type="entry name" value="Trimeric LpxA-like enzymes"/>
    <property type="match status" value="1"/>
</dbReference>
<evidence type="ECO:0000256" key="3">
    <source>
        <dbReference type="ARBA" id="ARBA00022737"/>
    </source>
</evidence>
<dbReference type="EMBL" id="JADIMM010000001">
    <property type="protein sequence ID" value="MBO8456599.1"/>
    <property type="molecule type" value="Genomic_DNA"/>
</dbReference>
<comment type="caution">
    <text evidence="7">The sequence shown here is derived from an EMBL/GenBank/DDBJ whole genome shotgun (WGS) entry which is preliminary data.</text>
</comment>
<dbReference type="InterPro" id="IPR001451">
    <property type="entry name" value="Hexapep"/>
</dbReference>
<accession>A0A9D9HMJ2</accession>